<dbReference type="InterPro" id="IPR000917">
    <property type="entry name" value="Sulfatase_N"/>
</dbReference>
<dbReference type="Gene3D" id="3.40.720.10">
    <property type="entry name" value="Alkaline Phosphatase, subunit A"/>
    <property type="match status" value="1"/>
</dbReference>
<dbReference type="RefSeq" id="WP_225698541.1">
    <property type="nucleotide sequence ID" value="NZ_JAIXNE010000002.1"/>
</dbReference>
<dbReference type="InterPro" id="IPR024607">
    <property type="entry name" value="Sulfatase_CS"/>
</dbReference>
<dbReference type="PANTHER" id="PTHR42693:SF53">
    <property type="entry name" value="ENDO-4-O-SULFATASE"/>
    <property type="match status" value="1"/>
</dbReference>
<protein>
    <submittedName>
        <fullName evidence="7">Sulfatase-like hydrolase/transferase</fullName>
    </submittedName>
</protein>
<accession>A0A9X1KX38</accession>
<dbReference type="PROSITE" id="PS00523">
    <property type="entry name" value="SULFATASE_1"/>
    <property type="match status" value="1"/>
</dbReference>
<evidence type="ECO:0000256" key="2">
    <source>
        <dbReference type="ARBA" id="ARBA00022723"/>
    </source>
</evidence>
<dbReference type="EMBL" id="JAIXNE010000004">
    <property type="protein sequence ID" value="MCA6077745.1"/>
    <property type="molecule type" value="Genomic_DNA"/>
</dbReference>
<keyword evidence="5" id="KW-1133">Transmembrane helix</keyword>
<dbReference type="PANTHER" id="PTHR42693">
    <property type="entry name" value="ARYLSULFATASE FAMILY MEMBER"/>
    <property type="match status" value="1"/>
</dbReference>
<keyword evidence="10" id="KW-1185">Reference proteome</keyword>
<sequence length="537" mass="60956">MKKKIKNLFVPSIIIIPSLLIYMFIPMDKGSYNLEPDTRLLNGKEEYLNKPGGLADSSKTNILWLIVDDLSIADTDLYTDGPVHVPNLIRLAKRGVKFTNAYVSSPVCSPSRASILTGRYNQRFGFEHQLHERYLSNRIEYYAFKYLIDSYPWEPQYQTEVPDEQVIAEMGLPLSEISLAEIVKKQGYSSAYIGKWHVGKLESNSPLAFGFNEFYGFMASHSLYVPEGTPGFTDQKIPEDFTDEYIWEGQREGLHAIRKNGQEISESRYLTDAITDEAIEFISKNNDNPFYCVAAYNAPHTPLQAPDEYVNEFAGVEDPYKRVHYAMIKSLDDNIGRLLDYLDETGLAQNTLVMFISDNGGAEYNLTTDNGDYQGGKITNFEGGVKVPMLMSWPGVIPENSTYDQLTHATDLFMTSANAAGASLSGDRIYDGANLLESVLKAQPAHEYVFFQMGDNRAVRNARWKLTWNEDNGDSSLYFIKEDPFEFTDRYAEKPPVIDSLVAAFKEWSALNRSAAWPSMIYYHYTDVNGKEHYFDE</sequence>
<evidence type="ECO:0000313" key="7">
    <source>
        <dbReference type="EMBL" id="MCA6075440.1"/>
    </source>
</evidence>
<evidence type="ECO:0000259" key="6">
    <source>
        <dbReference type="Pfam" id="PF00884"/>
    </source>
</evidence>
<evidence type="ECO:0000256" key="4">
    <source>
        <dbReference type="ARBA" id="ARBA00022837"/>
    </source>
</evidence>
<keyword evidence="3 7" id="KW-0378">Hydrolase</keyword>
<gene>
    <name evidence="7" type="ORF">LDX50_11210</name>
    <name evidence="8" type="ORF">LDX50_17180</name>
    <name evidence="9" type="ORF">LDX50_22900</name>
</gene>
<keyword evidence="5" id="KW-0812">Transmembrane</keyword>
<organism evidence="7 10">
    <name type="scientific">Fulvivirga sedimenti</name>
    <dbReference type="NCBI Taxonomy" id="2879465"/>
    <lineage>
        <taxon>Bacteria</taxon>
        <taxon>Pseudomonadati</taxon>
        <taxon>Bacteroidota</taxon>
        <taxon>Cytophagia</taxon>
        <taxon>Cytophagales</taxon>
        <taxon>Fulvivirgaceae</taxon>
        <taxon>Fulvivirga</taxon>
    </lineage>
</organism>
<dbReference type="GO" id="GO:0004065">
    <property type="term" value="F:arylsulfatase activity"/>
    <property type="evidence" value="ECO:0007669"/>
    <property type="project" value="TreeGrafter"/>
</dbReference>
<proteinExistence type="inferred from homology"/>
<keyword evidence="2" id="KW-0479">Metal-binding</keyword>
<evidence type="ECO:0000313" key="10">
    <source>
        <dbReference type="Proteomes" id="UP001139409"/>
    </source>
</evidence>
<dbReference type="InterPro" id="IPR017850">
    <property type="entry name" value="Alkaline_phosphatase_core_sf"/>
</dbReference>
<dbReference type="EMBL" id="JAIXNE010000002">
    <property type="protein sequence ID" value="MCA6075440.1"/>
    <property type="molecule type" value="Genomic_DNA"/>
</dbReference>
<name>A0A9X1KX38_9BACT</name>
<feature type="domain" description="Sulfatase N-terminal" evidence="6">
    <location>
        <begin position="61"/>
        <end position="421"/>
    </location>
</feature>
<dbReference type="EMBL" id="JAIXNE010000003">
    <property type="protein sequence ID" value="MCA6076617.1"/>
    <property type="molecule type" value="Genomic_DNA"/>
</dbReference>
<evidence type="ECO:0000256" key="3">
    <source>
        <dbReference type="ARBA" id="ARBA00022801"/>
    </source>
</evidence>
<dbReference type="PROSITE" id="PS00149">
    <property type="entry name" value="SULFATASE_2"/>
    <property type="match status" value="1"/>
</dbReference>
<comment type="similarity">
    <text evidence="1">Belongs to the sulfatase family.</text>
</comment>
<dbReference type="SUPFAM" id="SSF53649">
    <property type="entry name" value="Alkaline phosphatase-like"/>
    <property type="match status" value="1"/>
</dbReference>
<evidence type="ECO:0000313" key="9">
    <source>
        <dbReference type="EMBL" id="MCA6077745.1"/>
    </source>
</evidence>
<evidence type="ECO:0000256" key="5">
    <source>
        <dbReference type="SAM" id="Phobius"/>
    </source>
</evidence>
<dbReference type="AlphaFoldDB" id="A0A9X1KX38"/>
<feature type="transmembrane region" description="Helical" evidence="5">
    <location>
        <begin position="7"/>
        <end position="25"/>
    </location>
</feature>
<dbReference type="GO" id="GO:0046872">
    <property type="term" value="F:metal ion binding"/>
    <property type="evidence" value="ECO:0007669"/>
    <property type="project" value="UniProtKB-KW"/>
</dbReference>
<dbReference type="InterPro" id="IPR050738">
    <property type="entry name" value="Sulfatase"/>
</dbReference>
<keyword evidence="5" id="KW-0472">Membrane</keyword>
<dbReference type="Pfam" id="PF00884">
    <property type="entry name" value="Sulfatase"/>
    <property type="match status" value="1"/>
</dbReference>
<reference evidence="7" key="1">
    <citation type="submission" date="2021-09" db="EMBL/GenBank/DDBJ databases">
        <title>Fulvivirga sp. isolated from coastal sediment.</title>
        <authorList>
            <person name="Yu H."/>
        </authorList>
    </citation>
    <scope>NUCLEOTIDE SEQUENCE</scope>
    <source>
        <strain evidence="7">1062</strain>
    </source>
</reference>
<keyword evidence="4" id="KW-0106">Calcium</keyword>
<evidence type="ECO:0000256" key="1">
    <source>
        <dbReference type="ARBA" id="ARBA00008779"/>
    </source>
</evidence>
<dbReference type="Proteomes" id="UP001139409">
    <property type="component" value="Unassembled WGS sequence"/>
</dbReference>
<evidence type="ECO:0000313" key="8">
    <source>
        <dbReference type="EMBL" id="MCA6076617.1"/>
    </source>
</evidence>
<dbReference type="Gene3D" id="3.30.1120.10">
    <property type="match status" value="1"/>
</dbReference>
<comment type="caution">
    <text evidence="7">The sequence shown here is derived from an EMBL/GenBank/DDBJ whole genome shotgun (WGS) entry which is preliminary data.</text>
</comment>